<reference evidence="1" key="1">
    <citation type="submission" date="2014-12" db="EMBL/GenBank/DDBJ databases">
        <title>Insight into the proteome of Arion vulgaris.</title>
        <authorList>
            <person name="Aradska J."/>
            <person name="Bulat T."/>
            <person name="Smidak R."/>
            <person name="Sarate P."/>
            <person name="Gangsoo J."/>
            <person name="Sialana F."/>
            <person name="Bilban M."/>
            <person name="Lubec G."/>
        </authorList>
    </citation>
    <scope>NUCLEOTIDE SEQUENCE</scope>
    <source>
        <tissue evidence="1">Skin</tissue>
    </source>
</reference>
<name>A0A0B6XWE3_9EUPU</name>
<feature type="non-terminal residue" evidence="1">
    <location>
        <position position="1"/>
    </location>
</feature>
<feature type="non-terminal residue" evidence="1">
    <location>
        <position position="79"/>
    </location>
</feature>
<accession>A0A0B6XWE3</accession>
<proteinExistence type="predicted"/>
<dbReference type="EMBL" id="HACG01001323">
    <property type="protein sequence ID" value="CEK48188.1"/>
    <property type="molecule type" value="Transcribed_RNA"/>
</dbReference>
<organism evidence="1">
    <name type="scientific">Arion vulgaris</name>
    <dbReference type="NCBI Taxonomy" id="1028688"/>
    <lineage>
        <taxon>Eukaryota</taxon>
        <taxon>Metazoa</taxon>
        <taxon>Spiralia</taxon>
        <taxon>Lophotrochozoa</taxon>
        <taxon>Mollusca</taxon>
        <taxon>Gastropoda</taxon>
        <taxon>Heterobranchia</taxon>
        <taxon>Euthyneura</taxon>
        <taxon>Panpulmonata</taxon>
        <taxon>Eupulmonata</taxon>
        <taxon>Stylommatophora</taxon>
        <taxon>Helicina</taxon>
        <taxon>Arionoidea</taxon>
        <taxon>Arionidae</taxon>
        <taxon>Arion</taxon>
    </lineage>
</organism>
<sequence>SQPATFNQREIIDLCVSDNDEDDPLNIDEMVYEPRTYQNPNSRNFLHATYSTAQETSAINQAALPALESINNRCSPLYV</sequence>
<protein>
    <submittedName>
        <fullName evidence="1">Uncharacterized protein</fullName>
    </submittedName>
</protein>
<evidence type="ECO:0000313" key="1">
    <source>
        <dbReference type="EMBL" id="CEK48188.1"/>
    </source>
</evidence>
<gene>
    <name evidence="1" type="primary">ORF3322</name>
</gene>
<dbReference type="AlphaFoldDB" id="A0A0B6XWE3"/>